<keyword evidence="2" id="KW-1185">Reference proteome</keyword>
<dbReference type="Proteomes" id="UP001054945">
    <property type="component" value="Unassembled WGS sequence"/>
</dbReference>
<evidence type="ECO:0000313" key="1">
    <source>
        <dbReference type="EMBL" id="GIY45013.1"/>
    </source>
</evidence>
<sequence>MEDGKKMEILNRLNWFGSECSWKLYFFNLYINDLVSAIKTVKGEGCLLFADDLVIWTQAPKRNAKSLIEKKINKALDILSDLVH</sequence>
<comment type="caution">
    <text evidence="1">The sequence shown here is derived from an EMBL/GenBank/DDBJ whole genome shotgun (WGS) entry which is preliminary data.</text>
</comment>
<accession>A0AAV4TEM0</accession>
<protein>
    <recommendedName>
        <fullName evidence="3">Reverse transcriptase domain-containing protein</fullName>
    </recommendedName>
</protein>
<reference evidence="1 2" key="1">
    <citation type="submission" date="2021-06" db="EMBL/GenBank/DDBJ databases">
        <title>Caerostris extrusa draft genome.</title>
        <authorList>
            <person name="Kono N."/>
            <person name="Arakawa K."/>
        </authorList>
    </citation>
    <scope>NUCLEOTIDE SEQUENCE [LARGE SCALE GENOMIC DNA]</scope>
</reference>
<evidence type="ECO:0008006" key="3">
    <source>
        <dbReference type="Google" id="ProtNLM"/>
    </source>
</evidence>
<evidence type="ECO:0000313" key="2">
    <source>
        <dbReference type="Proteomes" id="UP001054945"/>
    </source>
</evidence>
<organism evidence="1 2">
    <name type="scientific">Caerostris extrusa</name>
    <name type="common">Bark spider</name>
    <name type="synonym">Caerostris bankana</name>
    <dbReference type="NCBI Taxonomy" id="172846"/>
    <lineage>
        <taxon>Eukaryota</taxon>
        <taxon>Metazoa</taxon>
        <taxon>Ecdysozoa</taxon>
        <taxon>Arthropoda</taxon>
        <taxon>Chelicerata</taxon>
        <taxon>Arachnida</taxon>
        <taxon>Araneae</taxon>
        <taxon>Araneomorphae</taxon>
        <taxon>Entelegynae</taxon>
        <taxon>Araneoidea</taxon>
        <taxon>Araneidae</taxon>
        <taxon>Caerostris</taxon>
    </lineage>
</organism>
<name>A0AAV4TEM0_CAEEX</name>
<dbReference type="EMBL" id="BPLR01011222">
    <property type="protein sequence ID" value="GIY45013.1"/>
    <property type="molecule type" value="Genomic_DNA"/>
</dbReference>
<dbReference type="AlphaFoldDB" id="A0AAV4TEM0"/>
<proteinExistence type="predicted"/>
<gene>
    <name evidence="1" type="ORF">CEXT_453761</name>
</gene>